<comment type="caution">
    <text evidence="9">The sequence shown here is derived from an EMBL/GenBank/DDBJ whole genome shotgun (WGS) entry which is preliminary data.</text>
</comment>
<dbReference type="PANTHER" id="PTHR30151">
    <property type="entry name" value="ALKANE SULFONATE ABC TRANSPORTER-RELATED, MEMBRANE SUBUNIT"/>
    <property type="match status" value="1"/>
</dbReference>
<dbReference type="Proteomes" id="UP000019486">
    <property type="component" value="Unassembled WGS sequence"/>
</dbReference>
<protein>
    <submittedName>
        <fullName evidence="9">Nitrate ABC transporter permease</fullName>
    </submittedName>
</protein>
<keyword evidence="5 7" id="KW-1133">Transmembrane helix</keyword>
<dbReference type="RefSeq" id="WP_037448297.1">
    <property type="nucleotide sequence ID" value="NZ_AVFL01000003.1"/>
</dbReference>
<dbReference type="GO" id="GO:0005886">
    <property type="term" value="C:plasma membrane"/>
    <property type="evidence" value="ECO:0007669"/>
    <property type="project" value="UniProtKB-SubCell"/>
</dbReference>
<evidence type="ECO:0000256" key="6">
    <source>
        <dbReference type="ARBA" id="ARBA00023136"/>
    </source>
</evidence>
<dbReference type="InterPro" id="IPR000515">
    <property type="entry name" value="MetI-like"/>
</dbReference>
<feature type="domain" description="ABC transmembrane type-1" evidence="8">
    <location>
        <begin position="59"/>
        <end position="239"/>
    </location>
</feature>
<dbReference type="SUPFAM" id="SSF161098">
    <property type="entry name" value="MetI-like"/>
    <property type="match status" value="1"/>
</dbReference>
<keyword evidence="4 7" id="KW-0812">Transmembrane</keyword>
<dbReference type="PANTHER" id="PTHR30151:SF0">
    <property type="entry name" value="ABC TRANSPORTER PERMEASE PROTEIN MJ0413-RELATED"/>
    <property type="match status" value="1"/>
</dbReference>
<comment type="similarity">
    <text evidence="7">Belongs to the binding-protein-dependent transport system permease family.</text>
</comment>
<feature type="transmembrane region" description="Helical" evidence="7">
    <location>
        <begin position="221"/>
        <end position="240"/>
    </location>
</feature>
<keyword evidence="6 7" id="KW-0472">Membrane</keyword>
<organism evidence="9 10">
    <name type="scientific">Skermanella stibiiresistens SB22</name>
    <dbReference type="NCBI Taxonomy" id="1385369"/>
    <lineage>
        <taxon>Bacteria</taxon>
        <taxon>Pseudomonadati</taxon>
        <taxon>Pseudomonadota</taxon>
        <taxon>Alphaproteobacteria</taxon>
        <taxon>Rhodospirillales</taxon>
        <taxon>Azospirillaceae</taxon>
        <taxon>Skermanella</taxon>
    </lineage>
</organism>
<dbReference type="GO" id="GO:0055085">
    <property type="term" value="P:transmembrane transport"/>
    <property type="evidence" value="ECO:0007669"/>
    <property type="project" value="InterPro"/>
</dbReference>
<sequence length="253" mass="27437">MTPKKRAALWRIALLVGAVGGLEILCLSGHIDRLTMQPPHRIVMDLVALLAGGELNGAIAKTLRNAALAFVIAMVAGVSFAVLLHYLRSLRDMLDPVFATYYAIPMFAFYPLLIVLFGLGDTPQIFIGAMLAVVAVIVNTLNGLDRIPRVLLKTARVNQLSAWDTARLVMLPCAAPHILTGAKLAVAYSLIGIIGAEFIMSTGGMGYEISFAYMNFDNAKMYPLILLILLVSIAINTLLAKWEKILMARRGLS</sequence>
<gene>
    <name evidence="9" type="ORF">N825_24520</name>
</gene>
<evidence type="ECO:0000256" key="5">
    <source>
        <dbReference type="ARBA" id="ARBA00022989"/>
    </source>
</evidence>
<evidence type="ECO:0000256" key="7">
    <source>
        <dbReference type="RuleBase" id="RU363032"/>
    </source>
</evidence>
<dbReference type="OrthoDB" id="8138334at2"/>
<evidence type="ECO:0000313" key="9">
    <source>
        <dbReference type="EMBL" id="EWY41706.1"/>
    </source>
</evidence>
<keyword evidence="10" id="KW-1185">Reference proteome</keyword>
<feature type="transmembrane region" description="Helical" evidence="7">
    <location>
        <begin position="184"/>
        <end position="201"/>
    </location>
</feature>
<accession>W9HAE4</accession>
<evidence type="ECO:0000256" key="4">
    <source>
        <dbReference type="ARBA" id="ARBA00022692"/>
    </source>
</evidence>
<feature type="transmembrane region" description="Helical" evidence="7">
    <location>
        <begin position="12"/>
        <end position="31"/>
    </location>
</feature>
<proteinExistence type="inferred from homology"/>
<feature type="transmembrane region" description="Helical" evidence="7">
    <location>
        <begin position="125"/>
        <end position="144"/>
    </location>
</feature>
<dbReference type="STRING" id="1385369.N825_24520"/>
<evidence type="ECO:0000256" key="1">
    <source>
        <dbReference type="ARBA" id="ARBA00004651"/>
    </source>
</evidence>
<keyword evidence="3" id="KW-1003">Cell membrane</keyword>
<comment type="subcellular location">
    <subcellularLocation>
        <location evidence="1 7">Cell membrane</location>
        <topology evidence="1 7">Multi-pass membrane protein</topology>
    </subcellularLocation>
</comment>
<dbReference type="InterPro" id="IPR035906">
    <property type="entry name" value="MetI-like_sf"/>
</dbReference>
<feature type="transmembrane region" description="Helical" evidence="7">
    <location>
        <begin position="99"/>
        <end position="119"/>
    </location>
</feature>
<evidence type="ECO:0000313" key="10">
    <source>
        <dbReference type="Proteomes" id="UP000019486"/>
    </source>
</evidence>
<dbReference type="PROSITE" id="PS50928">
    <property type="entry name" value="ABC_TM1"/>
    <property type="match status" value="1"/>
</dbReference>
<evidence type="ECO:0000256" key="3">
    <source>
        <dbReference type="ARBA" id="ARBA00022475"/>
    </source>
</evidence>
<dbReference type="Pfam" id="PF00528">
    <property type="entry name" value="BPD_transp_1"/>
    <property type="match status" value="1"/>
</dbReference>
<dbReference type="CDD" id="cd06261">
    <property type="entry name" value="TM_PBP2"/>
    <property type="match status" value="1"/>
</dbReference>
<keyword evidence="2 7" id="KW-0813">Transport</keyword>
<dbReference type="Gene3D" id="1.10.3720.10">
    <property type="entry name" value="MetI-like"/>
    <property type="match status" value="1"/>
</dbReference>
<reference evidence="9 10" key="1">
    <citation type="submission" date="2013-08" db="EMBL/GenBank/DDBJ databases">
        <title>The genome sequence of Skermanella stibiiresistens.</title>
        <authorList>
            <person name="Zhu W."/>
            <person name="Wang G."/>
        </authorList>
    </citation>
    <scope>NUCLEOTIDE SEQUENCE [LARGE SCALE GENOMIC DNA]</scope>
    <source>
        <strain evidence="9 10">SB22</strain>
    </source>
</reference>
<feature type="transmembrane region" description="Helical" evidence="7">
    <location>
        <begin position="66"/>
        <end position="87"/>
    </location>
</feature>
<evidence type="ECO:0000259" key="8">
    <source>
        <dbReference type="PROSITE" id="PS50928"/>
    </source>
</evidence>
<dbReference type="AlphaFoldDB" id="W9HAE4"/>
<name>W9HAE4_9PROT</name>
<evidence type="ECO:0000256" key="2">
    <source>
        <dbReference type="ARBA" id="ARBA00022448"/>
    </source>
</evidence>
<dbReference type="EMBL" id="AVFL01000003">
    <property type="protein sequence ID" value="EWY41706.1"/>
    <property type="molecule type" value="Genomic_DNA"/>
</dbReference>